<accession>A0A699ZSF8</accession>
<proteinExistence type="predicted"/>
<name>A0A699ZSF8_HAELA</name>
<keyword evidence="3" id="KW-1185">Reference proteome</keyword>
<protein>
    <submittedName>
        <fullName evidence="2">RING-type domain-containing protein</fullName>
    </submittedName>
</protein>
<comment type="caution">
    <text evidence="2">The sequence shown here is derived from an EMBL/GenBank/DDBJ whole genome shotgun (WGS) entry which is preliminary data.</text>
</comment>
<feature type="transmembrane region" description="Helical" evidence="1">
    <location>
        <begin position="188"/>
        <end position="212"/>
    </location>
</feature>
<feature type="transmembrane region" description="Helical" evidence="1">
    <location>
        <begin position="100"/>
        <end position="122"/>
    </location>
</feature>
<feature type="non-terminal residue" evidence="2">
    <location>
        <position position="234"/>
    </location>
</feature>
<evidence type="ECO:0000313" key="3">
    <source>
        <dbReference type="Proteomes" id="UP000485058"/>
    </source>
</evidence>
<sequence length="234" mass="25885">MPGFGLHDVEADSVSRGGQPVPPEALILTPSRLRVRSSVVAGYAASQLLNAIFVLLLLFKARLMEVQVGSPPPASASTGMHLQYELVLRIRLRTHMCDNVTALVEALAHVAVKVLFGVLLSRDKLDTVAMRVILIPAWCAWATSVLLNCNKDASERSLISLRDVAYIFWLMVAWKVDGMAGYEWRLVFVIPWFWFAVVFLFGAVLVITLILAKAWARVQQLLLPMGFAAFLSAH</sequence>
<reference evidence="2 3" key="1">
    <citation type="submission" date="2020-02" db="EMBL/GenBank/DDBJ databases">
        <title>Draft genome sequence of Haematococcus lacustris strain NIES-144.</title>
        <authorList>
            <person name="Morimoto D."/>
            <person name="Nakagawa S."/>
            <person name="Yoshida T."/>
            <person name="Sawayama S."/>
        </authorList>
    </citation>
    <scope>NUCLEOTIDE SEQUENCE [LARGE SCALE GENOMIC DNA]</scope>
    <source>
        <strain evidence="2 3">NIES-144</strain>
    </source>
</reference>
<dbReference type="Proteomes" id="UP000485058">
    <property type="component" value="Unassembled WGS sequence"/>
</dbReference>
<feature type="transmembrane region" description="Helical" evidence="1">
    <location>
        <begin position="40"/>
        <end position="59"/>
    </location>
</feature>
<keyword evidence="1" id="KW-1133">Transmembrane helix</keyword>
<keyword evidence="1" id="KW-0472">Membrane</keyword>
<evidence type="ECO:0000313" key="2">
    <source>
        <dbReference type="EMBL" id="GFH25727.1"/>
    </source>
</evidence>
<gene>
    <name evidence="2" type="ORF">HaLaN_23736</name>
</gene>
<organism evidence="2 3">
    <name type="scientific">Haematococcus lacustris</name>
    <name type="common">Green alga</name>
    <name type="synonym">Haematococcus pluvialis</name>
    <dbReference type="NCBI Taxonomy" id="44745"/>
    <lineage>
        <taxon>Eukaryota</taxon>
        <taxon>Viridiplantae</taxon>
        <taxon>Chlorophyta</taxon>
        <taxon>core chlorophytes</taxon>
        <taxon>Chlorophyceae</taxon>
        <taxon>CS clade</taxon>
        <taxon>Chlamydomonadales</taxon>
        <taxon>Haematococcaceae</taxon>
        <taxon>Haematococcus</taxon>
    </lineage>
</organism>
<keyword evidence="1" id="KW-0812">Transmembrane</keyword>
<feature type="transmembrane region" description="Helical" evidence="1">
    <location>
        <begin position="128"/>
        <end position="147"/>
    </location>
</feature>
<dbReference type="AlphaFoldDB" id="A0A699ZSF8"/>
<dbReference type="EMBL" id="BLLF01002902">
    <property type="protein sequence ID" value="GFH25727.1"/>
    <property type="molecule type" value="Genomic_DNA"/>
</dbReference>
<feature type="transmembrane region" description="Helical" evidence="1">
    <location>
        <begin position="159"/>
        <end position="176"/>
    </location>
</feature>
<feature type="non-terminal residue" evidence="2">
    <location>
        <position position="1"/>
    </location>
</feature>
<evidence type="ECO:0000256" key="1">
    <source>
        <dbReference type="SAM" id="Phobius"/>
    </source>
</evidence>